<dbReference type="Proteomes" id="UP000075806">
    <property type="component" value="Unassembled WGS sequence"/>
</dbReference>
<organism evidence="1 2">
    <name type="scientific">Alkalihalobacillus trypoxylicola</name>
    <dbReference type="NCBI Taxonomy" id="519424"/>
    <lineage>
        <taxon>Bacteria</taxon>
        <taxon>Bacillati</taxon>
        <taxon>Bacillota</taxon>
        <taxon>Bacilli</taxon>
        <taxon>Bacillales</taxon>
        <taxon>Bacillaceae</taxon>
        <taxon>Alkalihalobacillus</taxon>
    </lineage>
</organism>
<evidence type="ECO:0000313" key="1">
    <source>
        <dbReference type="EMBL" id="KYG28155.1"/>
    </source>
</evidence>
<name>A0A161PZJ3_9BACI</name>
<sequence>MSELEFNEQRIVFQAELSKVFDYVDMVEIYEARSRESHAGYIIDEDMWIFMNFASYAGSLMRISYYKYVYKKGFDVRALADASVIVYMFQGVYKFNLEPYINKKEVKAALNKTRYPKWTRLGLIGGSTKELIDLGKEFGVYMDGFLNG</sequence>
<reference evidence="1" key="1">
    <citation type="submission" date="2016-02" db="EMBL/GenBank/DDBJ databases">
        <title>Genome sequence of Bacillus trypoxylicola KCTC 13244(T).</title>
        <authorList>
            <person name="Jeong H."/>
            <person name="Park S.-H."/>
            <person name="Choi S.-K."/>
        </authorList>
    </citation>
    <scope>NUCLEOTIDE SEQUENCE [LARGE SCALE GENOMIC DNA]</scope>
    <source>
        <strain evidence="1">KCTC 13244</strain>
    </source>
</reference>
<keyword evidence="2" id="KW-1185">Reference proteome</keyword>
<accession>A0A161PZJ3</accession>
<dbReference type="AlphaFoldDB" id="A0A161PZJ3"/>
<dbReference type="EMBL" id="LTAO01000034">
    <property type="protein sequence ID" value="KYG28155.1"/>
    <property type="molecule type" value="Genomic_DNA"/>
</dbReference>
<gene>
    <name evidence="1" type="ORF">AZF04_09635</name>
</gene>
<dbReference type="STRING" id="519424.AZF04_09635"/>
<dbReference type="RefSeq" id="WP_061949578.1">
    <property type="nucleotide sequence ID" value="NZ_LTAO01000034.1"/>
</dbReference>
<dbReference type="OrthoDB" id="9978238at2"/>
<evidence type="ECO:0000313" key="2">
    <source>
        <dbReference type="Proteomes" id="UP000075806"/>
    </source>
</evidence>
<proteinExistence type="predicted"/>
<comment type="caution">
    <text evidence="1">The sequence shown here is derived from an EMBL/GenBank/DDBJ whole genome shotgun (WGS) entry which is preliminary data.</text>
</comment>
<protein>
    <submittedName>
        <fullName evidence="1">Uncharacterized protein</fullName>
    </submittedName>
</protein>